<feature type="domain" description="Alpha-glycerophosphate oxidase C-terminal" evidence="10">
    <location>
        <begin position="1044"/>
        <end position="1120"/>
    </location>
</feature>
<evidence type="ECO:0000256" key="5">
    <source>
        <dbReference type="ARBA" id="ARBA00022827"/>
    </source>
</evidence>
<evidence type="ECO:0000259" key="9">
    <source>
        <dbReference type="Pfam" id="PF01266"/>
    </source>
</evidence>
<dbReference type="InterPro" id="IPR006076">
    <property type="entry name" value="FAD-dep_OxRdtase"/>
</dbReference>
<feature type="compositionally biased region" description="Basic and acidic residues" evidence="8">
    <location>
        <begin position="388"/>
        <end position="408"/>
    </location>
</feature>
<dbReference type="AlphaFoldDB" id="A0AA88XIA7"/>
<keyword evidence="6 7" id="KW-0560">Oxidoreductase</keyword>
<feature type="region of interest" description="Disordered" evidence="8">
    <location>
        <begin position="31"/>
        <end position="453"/>
    </location>
</feature>
<dbReference type="EMBL" id="VSWD01000014">
    <property type="protein sequence ID" value="KAK3083316.1"/>
    <property type="molecule type" value="Genomic_DNA"/>
</dbReference>
<protein>
    <recommendedName>
        <fullName evidence="3 7">Glycerol-3-phosphate dehydrogenase</fullName>
        <ecNumber evidence="3 7">1.1.5.3</ecNumber>
    </recommendedName>
</protein>
<evidence type="ECO:0000256" key="4">
    <source>
        <dbReference type="ARBA" id="ARBA00022630"/>
    </source>
</evidence>
<evidence type="ECO:0000313" key="12">
    <source>
        <dbReference type="Proteomes" id="UP001186944"/>
    </source>
</evidence>
<dbReference type="SUPFAM" id="SSF54373">
    <property type="entry name" value="FAD-linked reductases, C-terminal domain"/>
    <property type="match status" value="1"/>
</dbReference>
<dbReference type="Gene3D" id="3.50.50.60">
    <property type="entry name" value="FAD/NAD(P)-binding domain"/>
    <property type="match status" value="1"/>
</dbReference>
<keyword evidence="4 7" id="KW-0285">Flavoprotein</keyword>
<evidence type="ECO:0000259" key="10">
    <source>
        <dbReference type="Pfam" id="PF16901"/>
    </source>
</evidence>
<dbReference type="PANTHER" id="PTHR11985:SF15">
    <property type="entry name" value="GLYCEROL-3-PHOSPHATE DEHYDROGENASE, MITOCHONDRIAL"/>
    <property type="match status" value="1"/>
</dbReference>
<dbReference type="PRINTS" id="PR01001">
    <property type="entry name" value="FADG3PDH"/>
</dbReference>
<dbReference type="InterPro" id="IPR031656">
    <property type="entry name" value="DAO_C"/>
</dbReference>
<accession>A0AA88XIA7</accession>
<feature type="compositionally biased region" description="Basic and acidic residues" evidence="8">
    <location>
        <begin position="202"/>
        <end position="219"/>
    </location>
</feature>
<dbReference type="FunFam" id="3.30.9.10:FF:000001">
    <property type="entry name" value="Glycerol-3-phosphate dehydrogenase"/>
    <property type="match status" value="1"/>
</dbReference>
<dbReference type="Gene3D" id="1.10.8.870">
    <property type="entry name" value="Alpha-glycerophosphate oxidase, cap domain"/>
    <property type="match status" value="1"/>
</dbReference>
<organism evidence="11 12">
    <name type="scientific">Pinctada imbricata</name>
    <name type="common">Atlantic pearl-oyster</name>
    <name type="synonym">Pinctada martensii</name>
    <dbReference type="NCBI Taxonomy" id="66713"/>
    <lineage>
        <taxon>Eukaryota</taxon>
        <taxon>Metazoa</taxon>
        <taxon>Spiralia</taxon>
        <taxon>Lophotrochozoa</taxon>
        <taxon>Mollusca</taxon>
        <taxon>Bivalvia</taxon>
        <taxon>Autobranchia</taxon>
        <taxon>Pteriomorphia</taxon>
        <taxon>Pterioida</taxon>
        <taxon>Pterioidea</taxon>
        <taxon>Pteriidae</taxon>
        <taxon>Pinctada</taxon>
    </lineage>
</organism>
<evidence type="ECO:0000313" key="11">
    <source>
        <dbReference type="EMBL" id="KAK3083316.1"/>
    </source>
</evidence>
<dbReference type="InterPro" id="IPR000447">
    <property type="entry name" value="G3P_DH_FAD-dep"/>
</dbReference>
<dbReference type="Pfam" id="PF16901">
    <property type="entry name" value="DAO_C"/>
    <property type="match status" value="1"/>
</dbReference>
<dbReference type="GO" id="GO:0004368">
    <property type="term" value="F:glycerol-3-phosphate dehydrogenase (quinone) activity"/>
    <property type="evidence" value="ECO:0007669"/>
    <property type="project" value="UniProtKB-EC"/>
</dbReference>
<dbReference type="GO" id="GO:0005739">
    <property type="term" value="C:mitochondrion"/>
    <property type="evidence" value="ECO:0007669"/>
    <property type="project" value="TreeGrafter"/>
</dbReference>
<dbReference type="EC" id="1.1.5.3" evidence="3 7"/>
<feature type="compositionally biased region" description="Basic residues" evidence="8">
    <location>
        <begin position="120"/>
        <end position="133"/>
    </location>
</feature>
<feature type="domain" description="FAD dependent oxidoreductase" evidence="9">
    <location>
        <begin position="653"/>
        <end position="1021"/>
    </location>
</feature>
<name>A0AA88XIA7_PINIB</name>
<dbReference type="InterPro" id="IPR036188">
    <property type="entry name" value="FAD/NAD-bd_sf"/>
</dbReference>
<evidence type="ECO:0000256" key="1">
    <source>
        <dbReference type="ARBA" id="ARBA00001974"/>
    </source>
</evidence>
<evidence type="ECO:0000256" key="3">
    <source>
        <dbReference type="ARBA" id="ARBA00013029"/>
    </source>
</evidence>
<dbReference type="PROSITE" id="PS00977">
    <property type="entry name" value="FAD_G3PDH_1"/>
    <property type="match status" value="1"/>
</dbReference>
<evidence type="ECO:0000256" key="2">
    <source>
        <dbReference type="ARBA" id="ARBA00007330"/>
    </source>
</evidence>
<reference evidence="11" key="1">
    <citation type="submission" date="2019-08" db="EMBL/GenBank/DDBJ databases">
        <title>The improved chromosome-level genome for the pearl oyster Pinctada fucata martensii using PacBio sequencing and Hi-C.</title>
        <authorList>
            <person name="Zheng Z."/>
        </authorList>
    </citation>
    <scope>NUCLEOTIDE SEQUENCE</scope>
    <source>
        <strain evidence="11">ZZ-2019</strain>
        <tissue evidence="11">Adductor muscle</tissue>
    </source>
</reference>
<dbReference type="Proteomes" id="UP001186944">
    <property type="component" value="Unassembled WGS sequence"/>
</dbReference>
<keyword evidence="12" id="KW-1185">Reference proteome</keyword>
<proteinExistence type="inferred from homology"/>
<feature type="compositionally biased region" description="Basic and acidic residues" evidence="8">
    <location>
        <begin position="78"/>
        <end position="92"/>
    </location>
</feature>
<gene>
    <name evidence="11" type="ORF">FSP39_019284</name>
</gene>
<dbReference type="Gene3D" id="3.30.9.10">
    <property type="entry name" value="D-Amino Acid Oxidase, subunit A, domain 2"/>
    <property type="match status" value="1"/>
</dbReference>
<evidence type="ECO:0000256" key="6">
    <source>
        <dbReference type="ARBA" id="ARBA00023002"/>
    </source>
</evidence>
<dbReference type="PROSITE" id="PS00978">
    <property type="entry name" value="FAD_G3PDH_2"/>
    <property type="match status" value="1"/>
</dbReference>
<keyword evidence="5" id="KW-0274">FAD</keyword>
<comment type="cofactor">
    <cofactor evidence="1 7">
        <name>FAD</name>
        <dbReference type="ChEBI" id="CHEBI:57692"/>
    </cofactor>
</comment>
<comment type="caution">
    <text evidence="11">The sequence shown here is derived from an EMBL/GenBank/DDBJ whole genome shotgun (WGS) entry which is preliminary data.</text>
</comment>
<dbReference type="GO" id="GO:0006072">
    <property type="term" value="P:glycerol-3-phosphate metabolic process"/>
    <property type="evidence" value="ECO:0007669"/>
    <property type="project" value="UniProtKB-UniRule"/>
</dbReference>
<dbReference type="Pfam" id="PF01266">
    <property type="entry name" value="DAO"/>
    <property type="match status" value="1"/>
</dbReference>
<feature type="compositionally biased region" description="Basic and acidic residues" evidence="8">
    <location>
        <begin position="155"/>
        <end position="195"/>
    </location>
</feature>
<dbReference type="PANTHER" id="PTHR11985">
    <property type="entry name" value="GLYCEROL-3-PHOSPHATE DEHYDROGENASE"/>
    <property type="match status" value="1"/>
</dbReference>
<evidence type="ECO:0000256" key="7">
    <source>
        <dbReference type="RuleBase" id="RU361217"/>
    </source>
</evidence>
<comment type="similarity">
    <text evidence="2 7">Belongs to the FAD-dependent glycerol-3-phosphate dehydrogenase family.</text>
</comment>
<sequence>MRITMDNQEEEDKKPKKKLWKDSDKWLHDRFNLDQQAPKSRDEIITMYGYDIRRADKPPDGPLESNRPRGRRSQQKPRLSDFVEDRTARYVEEQNAYNSYSGMKERNYHDSEDGDYGNIRGRRGGGRRGRGGRGRYNNSQEFQDRREYVNNQNREFYRKDDQGYRGSAEREFERKDNRRFQDQDAGDFRNNRKNFESQNSRNDSEKFRNDRRGFQDNRPSRQGQNYERDHDSQQYSENRPQYNERNRTQFNDGFQNDRRDGNNYEENSSRYNQNRRGGFNNRDGQGRQNYNRDRQQFNDSRPQYNDRDRMQYNDPRPQFNEGRRSYENDRRRIDEGRRSYEREFESTRYRNEDNRDQRNRDFTEERASRGRGGFGSEERGGFRGRGRGGRDRGRDRNDRGKRREERNYPPRLQRAKQFNNQNAEYSEDWNEEATVDSMTSENRPPFPLPPSVEEKKVAPVAEIVKQEDLNIVVQNQGERKSYSKDRRARYVGKTRVQDRPSNVEEYELAKMAEKDVEMQDSVETQKNVEVAGAIPSPRVFVPPQPPQSGSVSMATQVPVMAPRYNTAGVIFSPPNAPPPTFQVQPVVPITGFPPPSQVPAAAVSLPSPIQSGANTQQVPPSRPVLADEDNKYAWAPLPSRQQLWNSLEKEEFDVLVVGGGATGCGVAFDAVSRGLKTALVEKFDYGAGTSSRSTKLIHGGVRYLEKAVFNLDIEQYRMVKEALSERANLIQIAPHLAYPFPIMLPIYKLWQVPYFWAGIKSYDLVAGKQLLHRSFYLSKKKALEKFPMLKKDALVGALVYYDGQHDDARMNIAIAMSAIRMGGSLLNYTEVVEIHKSKDSTGKDVVSGAKIRDRITGKEVDVKAKCVVNAAGPYTDRIRLMDNPENKKICQPSSGVHIVLPDYYSPERMGLLDPSTSDGRVIFFLPWQKHTLAGTTDTPCEISDYPSPTEKEIQFILNEVKNYLNPDVEVRRGDVLSAWCGIRPLVSDPNKENTQSIARNHIIEVSHDNLITIAGGKWTTYRHMAEETVDKAVQICGLKPKSACRTKGLLLDGAHGWTPTLFIRLVQDFGLENEVAQHLAATYGDKSFKVAKMAAMTGKRWPVVGKRLHEEFPYLEAEVHVYKYEW</sequence>
<dbReference type="InterPro" id="IPR038299">
    <property type="entry name" value="DAO_C_sf"/>
</dbReference>
<feature type="compositionally biased region" description="Basic and acidic residues" evidence="8">
    <location>
        <begin position="321"/>
        <end position="368"/>
    </location>
</feature>
<dbReference type="SUPFAM" id="SSF51905">
    <property type="entry name" value="FAD/NAD(P)-binding domain"/>
    <property type="match status" value="1"/>
</dbReference>
<feature type="compositionally biased region" description="Acidic residues" evidence="8">
    <location>
        <begin position="425"/>
        <end position="434"/>
    </location>
</feature>
<comment type="catalytic activity">
    <reaction evidence="7">
        <text>a quinone + sn-glycerol 3-phosphate = dihydroxyacetone phosphate + a quinol</text>
        <dbReference type="Rhea" id="RHEA:18977"/>
        <dbReference type="ChEBI" id="CHEBI:24646"/>
        <dbReference type="ChEBI" id="CHEBI:57597"/>
        <dbReference type="ChEBI" id="CHEBI:57642"/>
        <dbReference type="ChEBI" id="CHEBI:132124"/>
        <dbReference type="EC" id="1.1.5.3"/>
    </reaction>
</comment>
<feature type="compositionally biased region" description="Polar residues" evidence="8">
    <location>
        <begin position="264"/>
        <end position="275"/>
    </location>
</feature>
<evidence type="ECO:0000256" key="8">
    <source>
        <dbReference type="SAM" id="MobiDB-lite"/>
    </source>
</evidence>